<proteinExistence type="predicted"/>
<dbReference type="EMBL" id="HBFR01010928">
    <property type="protein sequence ID" value="CAD8880694.1"/>
    <property type="molecule type" value="Transcribed_RNA"/>
</dbReference>
<evidence type="ECO:0000256" key="2">
    <source>
        <dbReference type="SAM" id="SignalP"/>
    </source>
</evidence>
<reference evidence="3" key="1">
    <citation type="submission" date="2021-01" db="EMBL/GenBank/DDBJ databases">
        <authorList>
            <person name="Corre E."/>
            <person name="Pelletier E."/>
            <person name="Niang G."/>
            <person name="Scheremetjew M."/>
            <person name="Finn R."/>
            <person name="Kale V."/>
            <person name="Holt S."/>
            <person name="Cochrane G."/>
            <person name="Meng A."/>
            <person name="Brown T."/>
            <person name="Cohen L."/>
        </authorList>
    </citation>
    <scope>NUCLEOTIDE SEQUENCE</scope>
    <source>
        <strain evidence="3">308</strain>
    </source>
</reference>
<evidence type="ECO:0000256" key="1">
    <source>
        <dbReference type="SAM" id="MobiDB-lite"/>
    </source>
</evidence>
<dbReference type="Pfam" id="PF11360">
    <property type="entry name" value="DUF3110"/>
    <property type="match status" value="1"/>
</dbReference>
<sequence>MSPSSKTTVPLALLALLPPLAASFFLPASLRPGPLLPSARVPSPLRPLRPGPLLAFLSSDDAADDFGPPFGRGFDGSFDPQRLREDARRAYAPHGDRPVPETVHIVMFNPRTDDEGVHTLEYPVGSGRNVLLAFESPDECAAFALALRKQNFHRPEPQRLPLAEVAQFCASTAAVEHLLVPAGTHLAPPSENKTELDFDPEKEKKKRVHRSWLGQEEREEEKEKEELRRAREQLERLFLVEEDGGFQ</sequence>
<feature type="compositionally biased region" description="Basic and acidic residues" evidence="1">
    <location>
        <begin position="192"/>
        <end position="203"/>
    </location>
</feature>
<accession>A0A7S1BBF2</accession>
<dbReference type="AlphaFoldDB" id="A0A7S1BBF2"/>
<dbReference type="InterPro" id="IPR021503">
    <property type="entry name" value="DUF3110"/>
</dbReference>
<feature type="region of interest" description="Disordered" evidence="1">
    <location>
        <begin position="185"/>
        <end position="227"/>
    </location>
</feature>
<feature type="chain" id="PRO_5030522136" evidence="2">
    <location>
        <begin position="24"/>
        <end position="247"/>
    </location>
</feature>
<feature type="signal peptide" evidence="2">
    <location>
        <begin position="1"/>
        <end position="23"/>
    </location>
</feature>
<name>A0A7S1BBF2_9STRA</name>
<protein>
    <submittedName>
        <fullName evidence="3">Uncharacterized protein</fullName>
    </submittedName>
</protein>
<organism evidence="3">
    <name type="scientific">Corethron hystrix</name>
    <dbReference type="NCBI Taxonomy" id="216773"/>
    <lineage>
        <taxon>Eukaryota</taxon>
        <taxon>Sar</taxon>
        <taxon>Stramenopiles</taxon>
        <taxon>Ochrophyta</taxon>
        <taxon>Bacillariophyta</taxon>
        <taxon>Coscinodiscophyceae</taxon>
        <taxon>Corethrophycidae</taxon>
        <taxon>Corethrales</taxon>
        <taxon>Corethraceae</taxon>
        <taxon>Corethron</taxon>
    </lineage>
</organism>
<keyword evidence="2" id="KW-0732">Signal</keyword>
<evidence type="ECO:0000313" key="3">
    <source>
        <dbReference type="EMBL" id="CAD8880694.1"/>
    </source>
</evidence>
<gene>
    <name evidence="3" type="ORF">CHYS00102_LOCUS7880</name>
</gene>